<sequence>MRNAAAVQRFWRNPCRTLEREDEASTSWPVGVRSVRAAYDVKLAGFATALEDRRPVFSRSRTWSTFWMGGTEVSRRPPRRTEAKILFRIFRESSLQESSMIPIILMLRRIKHVIQNQRLFRIFQEESLQENFVTPTILLLRRIKLERDPFKKGSFAMKEWRYRDLRKLATTLGRHSDPVNFTKDDNIFFNHGRFMKDHKSTSECKSHSLLLYKSIRIKTHEIKEATRVKLNHE</sequence>
<feature type="non-terminal residue" evidence="1">
    <location>
        <position position="233"/>
    </location>
</feature>
<protein>
    <submittedName>
        <fullName evidence="1">Uncharacterized protein</fullName>
    </submittedName>
</protein>
<dbReference type="EMBL" id="JAYRBN010000075">
    <property type="protein sequence ID" value="KAL2732765.1"/>
    <property type="molecule type" value="Genomic_DNA"/>
</dbReference>
<accession>A0ABD2BJD9</accession>
<gene>
    <name evidence="1" type="ORF">V1477_015006</name>
</gene>
<comment type="caution">
    <text evidence="1">The sequence shown here is derived from an EMBL/GenBank/DDBJ whole genome shotgun (WGS) entry which is preliminary data.</text>
</comment>
<proteinExistence type="predicted"/>
<reference evidence="1 2" key="1">
    <citation type="journal article" date="2024" name="Ann. Entomol. Soc. Am.">
        <title>Genomic analyses of the southern and eastern yellowjacket wasps (Hymenoptera: Vespidae) reveal evolutionary signatures of social life.</title>
        <authorList>
            <person name="Catto M.A."/>
            <person name="Caine P.B."/>
            <person name="Orr S.E."/>
            <person name="Hunt B.G."/>
            <person name="Goodisman M.A.D."/>
        </authorList>
    </citation>
    <scope>NUCLEOTIDE SEQUENCE [LARGE SCALE GENOMIC DNA]</scope>
    <source>
        <strain evidence="1">232</strain>
        <tissue evidence="1">Head and thorax</tissue>
    </source>
</reference>
<evidence type="ECO:0000313" key="1">
    <source>
        <dbReference type="EMBL" id="KAL2732765.1"/>
    </source>
</evidence>
<evidence type="ECO:0000313" key="2">
    <source>
        <dbReference type="Proteomes" id="UP001607303"/>
    </source>
</evidence>
<name>A0ABD2BJD9_VESMC</name>
<organism evidence="1 2">
    <name type="scientific">Vespula maculifrons</name>
    <name type="common">Eastern yellow jacket</name>
    <name type="synonym">Wasp</name>
    <dbReference type="NCBI Taxonomy" id="7453"/>
    <lineage>
        <taxon>Eukaryota</taxon>
        <taxon>Metazoa</taxon>
        <taxon>Ecdysozoa</taxon>
        <taxon>Arthropoda</taxon>
        <taxon>Hexapoda</taxon>
        <taxon>Insecta</taxon>
        <taxon>Pterygota</taxon>
        <taxon>Neoptera</taxon>
        <taxon>Endopterygota</taxon>
        <taxon>Hymenoptera</taxon>
        <taxon>Apocrita</taxon>
        <taxon>Aculeata</taxon>
        <taxon>Vespoidea</taxon>
        <taxon>Vespidae</taxon>
        <taxon>Vespinae</taxon>
        <taxon>Vespula</taxon>
    </lineage>
</organism>
<keyword evidence="2" id="KW-1185">Reference proteome</keyword>
<dbReference type="AlphaFoldDB" id="A0ABD2BJD9"/>
<dbReference type="Proteomes" id="UP001607303">
    <property type="component" value="Unassembled WGS sequence"/>
</dbReference>